<protein>
    <submittedName>
        <fullName evidence="1">Uncharacterized protein</fullName>
    </submittedName>
</protein>
<evidence type="ECO:0000313" key="1">
    <source>
        <dbReference type="EMBL" id="DAE14915.1"/>
    </source>
</evidence>
<reference evidence="1" key="1">
    <citation type="journal article" date="2021" name="Proc. Natl. Acad. Sci. U.S.A.">
        <title>A Catalog of Tens of Thousands of Viruses from Human Metagenomes Reveals Hidden Associations with Chronic Diseases.</title>
        <authorList>
            <person name="Tisza M.J."/>
            <person name="Buck C.B."/>
        </authorList>
    </citation>
    <scope>NUCLEOTIDE SEQUENCE</scope>
    <source>
        <strain evidence="1">Ct1IL4</strain>
    </source>
</reference>
<proteinExistence type="predicted"/>
<dbReference type="EMBL" id="BK015596">
    <property type="protein sequence ID" value="DAE14915.1"/>
    <property type="molecule type" value="Genomic_DNA"/>
</dbReference>
<accession>A0A8S5Q805</accession>
<organism evidence="1">
    <name type="scientific">Myoviridae sp. ct1IL4</name>
    <dbReference type="NCBI Taxonomy" id="2825019"/>
    <lineage>
        <taxon>Viruses</taxon>
        <taxon>Duplodnaviria</taxon>
        <taxon>Heunggongvirae</taxon>
        <taxon>Uroviricota</taxon>
        <taxon>Caudoviricetes</taxon>
    </lineage>
</organism>
<sequence length="44" mass="5084">MLKSVPILINILLIRTLKSTSDFPDGIITKYYYTGRCKQTAYLM</sequence>
<name>A0A8S5Q805_9CAUD</name>